<keyword evidence="3 4" id="KW-0378">Hydrolase</keyword>
<accession>A0A4Y2MMA8</accession>
<feature type="non-terminal residue" evidence="7">
    <location>
        <position position="104"/>
    </location>
</feature>
<dbReference type="PRINTS" id="PR00480">
    <property type="entry name" value="ASTACIN"/>
</dbReference>
<organism evidence="7 8">
    <name type="scientific">Araneus ventricosus</name>
    <name type="common">Orbweaver spider</name>
    <name type="synonym">Epeira ventricosa</name>
    <dbReference type="NCBI Taxonomy" id="182803"/>
    <lineage>
        <taxon>Eukaryota</taxon>
        <taxon>Metazoa</taxon>
        <taxon>Ecdysozoa</taxon>
        <taxon>Arthropoda</taxon>
        <taxon>Chelicerata</taxon>
        <taxon>Arachnida</taxon>
        <taxon>Araneae</taxon>
        <taxon>Araneomorphae</taxon>
        <taxon>Entelegynae</taxon>
        <taxon>Araneoidea</taxon>
        <taxon>Araneidae</taxon>
        <taxon>Araneus</taxon>
    </lineage>
</organism>
<dbReference type="AlphaFoldDB" id="A0A4Y2MMA8"/>
<dbReference type="InterPro" id="IPR024079">
    <property type="entry name" value="MetalloPept_cat_dom_sf"/>
</dbReference>
<dbReference type="Pfam" id="PF01400">
    <property type="entry name" value="Astacin"/>
    <property type="match status" value="1"/>
</dbReference>
<sequence length="104" mass="11592">MRRPTVLPGHDPSSEMGSKSHTTFTLPTKEARTAFLSGSFSSVNSRCSSYVGRIGGLQVLSLGRGCDYLGTIVHELGHAVGLYHEHQRSDRDKYIIVYRNNIRR</sequence>
<dbReference type="PANTHER" id="PTHR10127:SF850">
    <property type="entry name" value="METALLOENDOPEPTIDASE"/>
    <property type="match status" value="1"/>
</dbReference>
<comment type="caution">
    <text evidence="3">Lacks conserved residue(s) required for the propagation of feature annotation.</text>
</comment>
<dbReference type="GO" id="GO:0008270">
    <property type="term" value="F:zinc ion binding"/>
    <property type="evidence" value="ECO:0007669"/>
    <property type="project" value="UniProtKB-UniRule"/>
</dbReference>
<comment type="caution">
    <text evidence="7">The sequence shown here is derived from an EMBL/GenBank/DDBJ whole genome shotgun (WGS) entry which is preliminary data.</text>
</comment>
<keyword evidence="3 4" id="KW-0479">Metal-binding</keyword>
<feature type="binding site" evidence="3">
    <location>
        <position position="78"/>
    </location>
    <ligand>
        <name>Zn(2+)</name>
        <dbReference type="ChEBI" id="CHEBI:29105"/>
        <note>catalytic</note>
    </ligand>
</feature>
<keyword evidence="3 4" id="KW-0645">Protease</keyword>
<feature type="binding site" evidence="3">
    <location>
        <position position="74"/>
    </location>
    <ligand>
        <name>Zn(2+)</name>
        <dbReference type="ChEBI" id="CHEBI:29105"/>
        <note>catalytic</note>
    </ligand>
</feature>
<keyword evidence="3 4" id="KW-0482">Metalloprotease</keyword>
<keyword evidence="8" id="KW-1185">Reference proteome</keyword>
<name>A0A4Y2MMA8_ARAVE</name>
<dbReference type="SMART" id="SM00235">
    <property type="entry name" value="ZnMc"/>
    <property type="match status" value="1"/>
</dbReference>
<comment type="function">
    <text evidence="2">Zinc metalloprotease. Provoques deadhesion of endothelial cells from cell cultures, and also degradation of fibronectin, fibrinogen and gelatin in vitro. Its role in the venom is not fully understood but it might act as a spreading factor that facilitates diffusion of other venom toxins. Alternatively, it might be involved in the proteolytic processing of other venom toxins or it might play a role in extra-oral digestion of prey.</text>
</comment>
<keyword evidence="3 4" id="KW-0862">Zinc</keyword>
<dbReference type="Gene3D" id="3.40.390.10">
    <property type="entry name" value="Collagenase (Catalytic Domain)"/>
    <property type="match status" value="1"/>
</dbReference>
<feature type="domain" description="Peptidase M12A" evidence="6">
    <location>
        <begin position="1"/>
        <end position="104"/>
    </location>
</feature>
<evidence type="ECO:0000256" key="5">
    <source>
        <dbReference type="SAM" id="MobiDB-lite"/>
    </source>
</evidence>
<dbReference type="EMBL" id="BGPR01007625">
    <property type="protein sequence ID" value="GBN28298.1"/>
    <property type="molecule type" value="Genomic_DNA"/>
</dbReference>
<dbReference type="SUPFAM" id="SSF55486">
    <property type="entry name" value="Metalloproteases ('zincins'), catalytic domain"/>
    <property type="match status" value="1"/>
</dbReference>
<dbReference type="PANTHER" id="PTHR10127">
    <property type="entry name" value="DISCOIDIN, CUB, EGF, LAMININ , AND ZINC METALLOPROTEASE DOMAIN CONTAINING"/>
    <property type="match status" value="1"/>
</dbReference>
<comment type="subunit">
    <text evidence="1">Monomer.</text>
</comment>
<dbReference type="OrthoDB" id="5862166at2759"/>
<evidence type="ECO:0000256" key="3">
    <source>
        <dbReference type="PROSITE-ProRule" id="PRU01211"/>
    </source>
</evidence>
<proteinExistence type="predicted"/>
<comment type="cofactor">
    <cofactor evidence="3 4">
        <name>Zn(2+)</name>
        <dbReference type="ChEBI" id="CHEBI:29105"/>
    </cofactor>
    <text evidence="3 4">Binds 1 zinc ion per subunit.</text>
</comment>
<dbReference type="PROSITE" id="PS51864">
    <property type="entry name" value="ASTACIN"/>
    <property type="match status" value="1"/>
</dbReference>
<evidence type="ECO:0000256" key="4">
    <source>
        <dbReference type="RuleBase" id="RU361183"/>
    </source>
</evidence>
<dbReference type="GO" id="GO:0006508">
    <property type="term" value="P:proteolysis"/>
    <property type="evidence" value="ECO:0007669"/>
    <property type="project" value="UniProtKB-KW"/>
</dbReference>
<evidence type="ECO:0000256" key="1">
    <source>
        <dbReference type="ARBA" id="ARBA00011245"/>
    </source>
</evidence>
<reference evidence="7 8" key="1">
    <citation type="journal article" date="2019" name="Sci. Rep.">
        <title>Orb-weaving spider Araneus ventricosus genome elucidates the spidroin gene catalogue.</title>
        <authorList>
            <person name="Kono N."/>
            <person name="Nakamura H."/>
            <person name="Ohtoshi R."/>
            <person name="Moran D.A.P."/>
            <person name="Shinohara A."/>
            <person name="Yoshida Y."/>
            <person name="Fujiwara M."/>
            <person name="Mori M."/>
            <person name="Tomita M."/>
            <person name="Arakawa K."/>
        </authorList>
    </citation>
    <scope>NUCLEOTIDE SEQUENCE [LARGE SCALE GENOMIC DNA]</scope>
</reference>
<dbReference type="InterPro" id="IPR006026">
    <property type="entry name" value="Peptidase_Metallo"/>
</dbReference>
<evidence type="ECO:0000256" key="2">
    <source>
        <dbReference type="ARBA" id="ARBA00025529"/>
    </source>
</evidence>
<gene>
    <name evidence="7" type="ORF">AVEN_81407_1</name>
</gene>
<feature type="region of interest" description="Disordered" evidence="5">
    <location>
        <begin position="1"/>
        <end position="23"/>
    </location>
</feature>
<dbReference type="Proteomes" id="UP000499080">
    <property type="component" value="Unassembled WGS sequence"/>
</dbReference>
<feature type="binding site" evidence="3">
    <location>
        <position position="84"/>
    </location>
    <ligand>
        <name>Zn(2+)</name>
        <dbReference type="ChEBI" id="CHEBI:29105"/>
        <note>catalytic</note>
    </ligand>
</feature>
<evidence type="ECO:0000313" key="7">
    <source>
        <dbReference type="EMBL" id="GBN28298.1"/>
    </source>
</evidence>
<evidence type="ECO:0000259" key="6">
    <source>
        <dbReference type="PROSITE" id="PS51864"/>
    </source>
</evidence>
<dbReference type="InterPro" id="IPR001506">
    <property type="entry name" value="Peptidase_M12A"/>
</dbReference>
<dbReference type="EC" id="3.4.24.-" evidence="4"/>
<evidence type="ECO:0000313" key="8">
    <source>
        <dbReference type="Proteomes" id="UP000499080"/>
    </source>
</evidence>
<feature type="active site" evidence="3">
    <location>
        <position position="75"/>
    </location>
</feature>
<dbReference type="GO" id="GO:0004222">
    <property type="term" value="F:metalloendopeptidase activity"/>
    <property type="evidence" value="ECO:0007669"/>
    <property type="project" value="UniProtKB-UniRule"/>
</dbReference>
<protein>
    <recommendedName>
        <fullName evidence="4">Metalloendopeptidase</fullName>
        <ecNumber evidence="4">3.4.24.-</ecNumber>
    </recommendedName>
</protein>